<evidence type="ECO:0000256" key="1">
    <source>
        <dbReference type="SAM" id="MobiDB-lite"/>
    </source>
</evidence>
<evidence type="ECO:0008006" key="4">
    <source>
        <dbReference type="Google" id="ProtNLM"/>
    </source>
</evidence>
<proteinExistence type="predicted"/>
<evidence type="ECO:0000313" key="2">
    <source>
        <dbReference type="EMBL" id="GBM78814.1"/>
    </source>
</evidence>
<sequence>MTSNMAENGNVRTISNTDTPDGHDIHRSFRVENVSAVEPWVAQNSYLTECEVLPTSWFFQMTFQQAPENGPISWSVSLRRNDSNTDRPVKAFIWISFFDASGQLLRFPKKLSNDGMLPGDEIYEYIPLCLPSGGLMNLPEQKLDVEVSIFIRFCHMKEDGTDAVANLSDDLNRMCFLWFLR</sequence>
<accession>A0A4Y2IMG2</accession>
<dbReference type="AlphaFoldDB" id="A0A4Y2IMG2"/>
<feature type="compositionally biased region" description="Polar residues" evidence="1">
    <location>
        <begin position="1"/>
        <end position="19"/>
    </location>
</feature>
<name>A0A4Y2IMG2_ARAVE</name>
<feature type="region of interest" description="Disordered" evidence="1">
    <location>
        <begin position="1"/>
        <end position="25"/>
    </location>
</feature>
<comment type="caution">
    <text evidence="2">The sequence shown here is derived from an EMBL/GenBank/DDBJ whole genome shotgun (WGS) entry which is preliminary data.</text>
</comment>
<gene>
    <name evidence="2" type="ORF">AVEN_239066_1</name>
</gene>
<dbReference type="Proteomes" id="UP000499080">
    <property type="component" value="Unassembled WGS sequence"/>
</dbReference>
<reference evidence="2 3" key="1">
    <citation type="journal article" date="2019" name="Sci. Rep.">
        <title>Orb-weaving spider Araneus ventricosus genome elucidates the spidroin gene catalogue.</title>
        <authorList>
            <person name="Kono N."/>
            <person name="Nakamura H."/>
            <person name="Ohtoshi R."/>
            <person name="Moran D.A.P."/>
            <person name="Shinohara A."/>
            <person name="Yoshida Y."/>
            <person name="Fujiwara M."/>
            <person name="Mori M."/>
            <person name="Tomita M."/>
            <person name="Arakawa K."/>
        </authorList>
    </citation>
    <scope>NUCLEOTIDE SEQUENCE [LARGE SCALE GENOMIC DNA]</scope>
</reference>
<organism evidence="2 3">
    <name type="scientific">Araneus ventricosus</name>
    <name type="common">Orbweaver spider</name>
    <name type="synonym">Epeira ventricosa</name>
    <dbReference type="NCBI Taxonomy" id="182803"/>
    <lineage>
        <taxon>Eukaryota</taxon>
        <taxon>Metazoa</taxon>
        <taxon>Ecdysozoa</taxon>
        <taxon>Arthropoda</taxon>
        <taxon>Chelicerata</taxon>
        <taxon>Arachnida</taxon>
        <taxon>Araneae</taxon>
        <taxon>Araneomorphae</taxon>
        <taxon>Entelegynae</taxon>
        <taxon>Araneoidea</taxon>
        <taxon>Araneidae</taxon>
        <taxon>Araneus</taxon>
    </lineage>
</organism>
<dbReference type="EMBL" id="BGPR01002781">
    <property type="protein sequence ID" value="GBM78814.1"/>
    <property type="molecule type" value="Genomic_DNA"/>
</dbReference>
<protein>
    <recommendedName>
        <fullName evidence="4">MATH domain-containing protein</fullName>
    </recommendedName>
</protein>
<keyword evidence="3" id="KW-1185">Reference proteome</keyword>
<evidence type="ECO:0000313" key="3">
    <source>
        <dbReference type="Proteomes" id="UP000499080"/>
    </source>
</evidence>